<accession>A0ABN2X9E0</accession>
<feature type="region of interest" description="Disordered" evidence="1">
    <location>
        <begin position="171"/>
        <end position="195"/>
    </location>
</feature>
<comment type="caution">
    <text evidence="2">The sequence shown here is derived from an EMBL/GenBank/DDBJ whole genome shotgun (WGS) entry which is preliminary data.</text>
</comment>
<keyword evidence="3" id="KW-1185">Reference proteome</keyword>
<gene>
    <name evidence="2" type="ORF">GCM10009802_03080</name>
</gene>
<dbReference type="RefSeq" id="WP_344287024.1">
    <property type="nucleotide sequence ID" value="NZ_BAAAPF010000003.1"/>
</dbReference>
<dbReference type="EMBL" id="BAAAPF010000003">
    <property type="protein sequence ID" value="GAA2107757.1"/>
    <property type="molecule type" value="Genomic_DNA"/>
</dbReference>
<protein>
    <submittedName>
        <fullName evidence="2">Uncharacterized protein</fullName>
    </submittedName>
</protein>
<dbReference type="Proteomes" id="UP001500443">
    <property type="component" value="Unassembled WGS sequence"/>
</dbReference>
<evidence type="ECO:0000256" key="1">
    <source>
        <dbReference type="SAM" id="MobiDB-lite"/>
    </source>
</evidence>
<organism evidence="2 3">
    <name type="scientific">Streptomyces synnematoformans</name>
    <dbReference type="NCBI Taxonomy" id="415721"/>
    <lineage>
        <taxon>Bacteria</taxon>
        <taxon>Bacillati</taxon>
        <taxon>Actinomycetota</taxon>
        <taxon>Actinomycetes</taxon>
        <taxon>Kitasatosporales</taxon>
        <taxon>Streptomycetaceae</taxon>
        <taxon>Streptomyces</taxon>
    </lineage>
</organism>
<proteinExistence type="predicted"/>
<evidence type="ECO:0000313" key="2">
    <source>
        <dbReference type="EMBL" id="GAA2107757.1"/>
    </source>
</evidence>
<reference evidence="2 3" key="1">
    <citation type="journal article" date="2019" name="Int. J. Syst. Evol. Microbiol.">
        <title>The Global Catalogue of Microorganisms (GCM) 10K type strain sequencing project: providing services to taxonomists for standard genome sequencing and annotation.</title>
        <authorList>
            <consortium name="The Broad Institute Genomics Platform"/>
            <consortium name="The Broad Institute Genome Sequencing Center for Infectious Disease"/>
            <person name="Wu L."/>
            <person name="Ma J."/>
        </authorList>
    </citation>
    <scope>NUCLEOTIDE SEQUENCE [LARGE SCALE GENOMIC DNA]</scope>
    <source>
        <strain evidence="2 3">JCM 15481</strain>
    </source>
</reference>
<evidence type="ECO:0000313" key="3">
    <source>
        <dbReference type="Proteomes" id="UP001500443"/>
    </source>
</evidence>
<sequence length="210" mass="22319">MGINMRKGDQPVTLTKTTTMRARVMWPPQTDYDLGAEVVYADGRTESIAAFPAEGIPARLSSADGAVRHLGDVKRSDAAMAEEVIEVTLNDTIAAVVPWAYSAQSNGAGSFHRYRVSMEVDNGQGESVRIDAVAASRNPVVYTCVPGVIENTADGVRVHALELYSGMGSENRPKAQLSGGGGKGILGRRKTPTAGAVEVRMDQGPKNVFK</sequence>
<name>A0ABN2X9E0_9ACTN</name>